<comment type="cofactor">
    <cofactor evidence="12">
        <name>Mg(2+)</name>
        <dbReference type="ChEBI" id="CHEBI:18420"/>
    </cofactor>
    <cofactor evidence="12">
        <name>Mn(2+)</name>
        <dbReference type="ChEBI" id="CHEBI:29035"/>
    </cofactor>
    <text evidence="12">Binds 1 Mg(2+) or Mn(2+) ion per subunit.</text>
</comment>
<dbReference type="InterPro" id="IPR004436">
    <property type="entry name" value="Isocitrate_DH_NADP_mono"/>
</dbReference>
<evidence type="ECO:0000256" key="12">
    <source>
        <dbReference type="PIRSR" id="PIRSR009407-3"/>
    </source>
</evidence>
<protein>
    <recommendedName>
        <fullName evidence="9">Isocitrate dehydrogenase [NADP]</fullName>
        <ecNumber evidence="9">1.1.1.42</ecNumber>
    </recommendedName>
    <alternativeName>
        <fullName evidence="9">Oxalosuccinate decarboxylase</fullName>
    </alternativeName>
</protein>
<feature type="binding site" evidence="13">
    <location>
        <position position="590"/>
    </location>
    <ligand>
        <name>NADP(+)</name>
        <dbReference type="ChEBI" id="CHEBI:58349"/>
    </ligand>
</feature>
<name>A0A1G5BWJ1_9BACT</name>
<dbReference type="GO" id="GO:0004450">
    <property type="term" value="F:isocitrate dehydrogenase (NADP+) activity"/>
    <property type="evidence" value="ECO:0007669"/>
    <property type="project" value="UniProtKB-EC"/>
</dbReference>
<evidence type="ECO:0000256" key="10">
    <source>
        <dbReference type="PIRSR" id="PIRSR009407-1"/>
    </source>
</evidence>
<gene>
    <name evidence="14" type="ORF">SAMN05216233_102229</name>
</gene>
<evidence type="ECO:0000256" key="8">
    <source>
        <dbReference type="ARBA" id="ARBA00046318"/>
    </source>
</evidence>
<dbReference type="Gene3D" id="3.40.718.10">
    <property type="entry name" value="Isopropylmalate Dehydrogenase"/>
    <property type="match status" value="1"/>
</dbReference>
<dbReference type="PANTHER" id="PTHR36999:SF1">
    <property type="entry name" value="ISOCITRATE DEHYDROGENASE (NADP(+))"/>
    <property type="match status" value="1"/>
</dbReference>
<evidence type="ECO:0000256" key="13">
    <source>
        <dbReference type="PIRSR" id="PIRSR009407-4"/>
    </source>
</evidence>
<feature type="binding site" evidence="12">
    <location>
        <position position="553"/>
    </location>
    <ligand>
        <name>Mg(2+)</name>
        <dbReference type="ChEBI" id="CHEBI:18420"/>
    </ligand>
</feature>
<comment type="catalytic activity">
    <reaction evidence="7 9">
        <text>D-threo-isocitrate + NADP(+) = 2-oxoglutarate + CO2 + NADPH</text>
        <dbReference type="Rhea" id="RHEA:19629"/>
        <dbReference type="ChEBI" id="CHEBI:15562"/>
        <dbReference type="ChEBI" id="CHEBI:16526"/>
        <dbReference type="ChEBI" id="CHEBI:16810"/>
        <dbReference type="ChEBI" id="CHEBI:57783"/>
        <dbReference type="ChEBI" id="CHEBI:58349"/>
        <dbReference type="EC" id="1.1.1.42"/>
    </reaction>
</comment>
<dbReference type="PANTHER" id="PTHR36999">
    <property type="entry name" value="ISOCITRATE DEHYDROGENASE [NADP]"/>
    <property type="match status" value="1"/>
</dbReference>
<dbReference type="Pfam" id="PF03971">
    <property type="entry name" value="IDH"/>
    <property type="match status" value="1"/>
</dbReference>
<evidence type="ECO:0000256" key="9">
    <source>
        <dbReference type="PIRNR" id="PIRNR009407"/>
    </source>
</evidence>
<feature type="binding site" evidence="11">
    <location>
        <begin position="132"/>
        <end position="139"/>
    </location>
    <ligand>
        <name>substrate</name>
    </ligand>
</feature>
<comment type="similarity">
    <text evidence="8 9">Belongs to the monomeric-type IDH family.</text>
</comment>
<feature type="binding site" evidence="13">
    <location>
        <begin position="585"/>
        <end position="586"/>
    </location>
    <ligand>
        <name>NADP(+)</name>
        <dbReference type="ChEBI" id="CHEBI:58349"/>
    </ligand>
</feature>
<feature type="binding site" evidence="12">
    <location>
        <position position="549"/>
    </location>
    <ligand>
        <name>Mg(2+)</name>
        <dbReference type="ChEBI" id="CHEBI:18420"/>
    </ligand>
</feature>
<feature type="binding site" evidence="13">
    <location>
        <begin position="601"/>
        <end position="603"/>
    </location>
    <ligand>
        <name>NADP(+)</name>
        <dbReference type="ChEBI" id="CHEBI:58349"/>
    </ligand>
</feature>
<evidence type="ECO:0000256" key="3">
    <source>
        <dbReference type="ARBA" id="ARBA00022723"/>
    </source>
</evidence>
<feature type="binding site" evidence="13">
    <location>
        <position position="650"/>
    </location>
    <ligand>
        <name>NADP(+)</name>
        <dbReference type="ChEBI" id="CHEBI:58349"/>
    </ligand>
</feature>
<evidence type="ECO:0000256" key="1">
    <source>
        <dbReference type="ARBA" id="ARBA00022435"/>
    </source>
</evidence>
<dbReference type="EC" id="1.1.1.42" evidence="9"/>
<feature type="binding site" evidence="12">
    <location>
        <position position="351"/>
    </location>
    <ligand>
        <name>Mg(2+)</name>
        <dbReference type="ChEBI" id="CHEBI:18420"/>
    </ligand>
</feature>
<feature type="binding site" evidence="13">
    <location>
        <begin position="82"/>
        <end position="87"/>
    </location>
    <ligand>
        <name>NADP(+)</name>
        <dbReference type="ChEBI" id="CHEBI:58349"/>
    </ligand>
</feature>
<keyword evidence="1 9" id="KW-0329">Glyoxylate bypass</keyword>
<dbReference type="SUPFAM" id="SSF53659">
    <property type="entry name" value="Isocitrate/Isopropylmalate dehydrogenase-like"/>
    <property type="match status" value="1"/>
</dbReference>
<dbReference type="EMBL" id="FMUX01000002">
    <property type="protein sequence ID" value="SCX94360.1"/>
    <property type="molecule type" value="Genomic_DNA"/>
</dbReference>
<keyword evidence="2 9" id="KW-0816">Tricarboxylic acid cycle</keyword>
<evidence type="ECO:0000256" key="6">
    <source>
        <dbReference type="ARBA" id="ARBA00023002"/>
    </source>
</evidence>
<dbReference type="PIRSF" id="PIRSF009407">
    <property type="entry name" value="IDH_monmr"/>
    <property type="match status" value="1"/>
</dbReference>
<evidence type="ECO:0000256" key="11">
    <source>
        <dbReference type="PIRSR" id="PIRSR009407-2"/>
    </source>
</evidence>
<keyword evidence="4 12" id="KW-0460">Magnesium</keyword>
<dbReference type="Proteomes" id="UP000198870">
    <property type="component" value="Unassembled WGS sequence"/>
</dbReference>
<dbReference type="RefSeq" id="WP_092208619.1">
    <property type="nucleotide sequence ID" value="NZ_FMUX01000002.1"/>
</dbReference>
<evidence type="ECO:0000256" key="5">
    <source>
        <dbReference type="ARBA" id="ARBA00022857"/>
    </source>
</evidence>
<dbReference type="STRING" id="419481.SAMN05216233_102229"/>
<evidence type="ECO:0000256" key="7">
    <source>
        <dbReference type="ARBA" id="ARBA00023554"/>
    </source>
</evidence>
<dbReference type="OrthoDB" id="9807643at2"/>
<evidence type="ECO:0000256" key="4">
    <source>
        <dbReference type="ARBA" id="ARBA00022842"/>
    </source>
</evidence>
<sequence length="741" mass="81944">MTNKRIIYTAIDEAPALATFSLLPILQSFTKGSGIQFETKDISLAGRILANFPENLKEDQKVADHLEELGALVKEPGTNIIKLPNISASIPQLKAAIQELQGKGFDVPDYPEEPQTDAEKELHTRYAKVLGSAVNPVLREGNSDRRAAASVKAFGKKKPHRLMKEWPTNSKARVAHMTNGDFYSSEKSVVVDKACCVRIEHVDLEGHVSVLKEKTPLLAGEVMDSSVMNIRALRAFYTEQIAAARQEKVLLSLHLKATMMKVSDPVMFGHCVSVFYKDVFDKHQEALAPLGINVNNGLGDLYAKIQMLPDDKRSEIQADIMAVYGARCQLAMVDSSKGITNLHVPNNVIVDASIPVVVRDGGRMWGADDKLHDTIAMVPDRCYATMYREVVEDCQRNGAFDPATMGSVSNVGLMAQKAEEYGSHDKTFEAPGDGVIRVVDDSGDMLMEQPVEKGDIFRACQTKDAPIRDWVKLAVTRARITKTPAVFWLDENRAHDTRLIRKVEAYLKDHDTDGLDIKIMDPVSAMTYSLERIRKGEDTISVTGNVLRDYLTDLFPILELGTSAKMLSIVPLMEGGGLFETGAGGSAPKHVEQVLKEGHLRWDSLGEFCALVPSFEHIASTHGDEKASLFARTLDQAIGRFLENEKSPSRKVNEMDTRGSHFYLALYWAQALAEQTADPDLSTRFSVIAEKLAASEAVITEELIRAQGSPVDLDGYYRADVTKTEQFMRPSATFNKIIDQL</sequence>
<evidence type="ECO:0000313" key="15">
    <source>
        <dbReference type="Proteomes" id="UP000198870"/>
    </source>
</evidence>
<dbReference type="GO" id="GO:0006097">
    <property type="term" value="P:glyoxylate cycle"/>
    <property type="evidence" value="ECO:0007669"/>
    <property type="project" value="UniProtKB-KW"/>
</dbReference>
<accession>A0A1G5BWJ1</accession>
<dbReference type="AlphaFoldDB" id="A0A1G5BWJ1"/>
<organism evidence="14 15">
    <name type="scientific">Desulfoluna spongiiphila</name>
    <dbReference type="NCBI Taxonomy" id="419481"/>
    <lineage>
        <taxon>Bacteria</taxon>
        <taxon>Pseudomonadati</taxon>
        <taxon>Thermodesulfobacteriota</taxon>
        <taxon>Desulfobacteria</taxon>
        <taxon>Desulfobacterales</taxon>
        <taxon>Desulfolunaceae</taxon>
        <taxon>Desulfoluna</taxon>
    </lineage>
</organism>
<feature type="binding site" evidence="11">
    <location>
        <position position="548"/>
    </location>
    <ligand>
        <name>D-threo-isocitrate</name>
        <dbReference type="ChEBI" id="CHEBI:15562"/>
    </ligand>
</feature>
<keyword evidence="15" id="KW-1185">Reference proteome</keyword>
<feature type="site" description="Critical for catalysis" evidence="10">
    <location>
        <position position="421"/>
    </location>
</feature>
<dbReference type="NCBIfam" id="TIGR00178">
    <property type="entry name" value="monomer_idh"/>
    <property type="match status" value="1"/>
</dbReference>
<dbReference type="GO" id="GO:0006099">
    <property type="term" value="P:tricarboxylic acid cycle"/>
    <property type="evidence" value="ECO:0007669"/>
    <property type="project" value="UniProtKB-KW"/>
</dbReference>
<keyword evidence="5 9" id="KW-0521">NADP</keyword>
<feature type="binding site" evidence="11">
    <location>
        <position position="145"/>
    </location>
    <ligand>
        <name>D-threo-isocitrate</name>
        <dbReference type="ChEBI" id="CHEBI:15562"/>
    </ligand>
</feature>
<reference evidence="14 15" key="1">
    <citation type="submission" date="2016-10" db="EMBL/GenBank/DDBJ databases">
        <authorList>
            <person name="de Groot N.N."/>
        </authorList>
    </citation>
    <scope>NUCLEOTIDE SEQUENCE [LARGE SCALE GENOMIC DNA]</scope>
    <source>
        <strain evidence="14 15">AA1</strain>
    </source>
</reference>
<feature type="binding site" evidence="13">
    <location>
        <position position="135"/>
    </location>
    <ligand>
        <name>NADP(+)</name>
        <dbReference type="ChEBI" id="CHEBI:58349"/>
    </ligand>
</feature>
<evidence type="ECO:0000313" key="14">
    <source>
        <dbReference type="EMBL" id="SCX94360.1"/>
    </source>
</evidence>
<dbReference type="GO" id="GO:0046872">
    <property type="term" value="F:metal ion binding"/>
    <property type="evidence" value="ECO:0007669"/>
    <property type="project" value="UniProtKB-KW"/>
</dbReference>
<evidence type="ECO:0000256" key="2">
    <source>
        <dbReference type="ARBA" id="ARBA00022532"/>
    </source>
</evidence>
<keyword evidence="3 12" id="KW-0479">Metal-binding</keyword>
<proteinExistence type="inferred from homology"/>
<feature type="site" description="Critical for catalysis" evidence="10">
    <location>
        <position position="256"/>
    </location>
</feature>
<keyword evidence="6 9" id="KW-0560">Oxidoreductase</keyword>